<comment type="caution">
    <text evidence="2">The sequence shown here is derived from an EMBL/GenBank/DDBJ whole genome shotgun (WGS) entry which is preliminary data.</text>
</comment>
<organism evidence="2 3">
    <name type="scientific">Candidatus Kerfeldbacteria bacterium RIFCSPHIGHO2_02_FULL_42_14</name>
    <dbReference type="NCBI Taxonomy" id="1798540"/>
    <lineage>
        <taxon>Bacteria</taxon>
        <taxon>Candidatus Kerfeldiibacteriota</taxon>
    </lineage>
</organism>
<name>A0A1G2AUA5_9BACT</name>
<protein>
    <submittedName>
        <fullName evidence="2">Nucleoid-associated protein, YbaB/EbfC family</fullName>
    </submittedName>
</protein>
<dbReference type="GO" id="GO:0003677">
    <property type="term" value="F:DNA binding"/>
    <property type="evidence" value="ECO:0007669"/>
    <property type="project" value="UniProtKB-KW"/>
</dbReference>
<dbReference type="SUPFAM" id="SSF82607">
    <property type="entry name" value="YbaB-like"/>
    <property type="match status" value="1"/>
</dbReference>
<dbReference type="NCBIfam" id="TIGR00103">
    <property type="entry name" value="DNA_YbaB_EbfC"/>
    <property type="match status" value="1"/>
</dbReference>
<dbReference type="InterPro" id="IPR004401">
    <property type="entry name" value="YbaB/EbfC"/>
</dbReference>
<dbReference type="STRING" id="1798540.A3B74_02445"/>
<dbReference type="Pfam" id="PF02575">
    <property type="entry name" value="YbaB_DNA_bd"/>
    <property type="match status" value="1"/>
</dbReference>
<dbReference type="PANTHER" id="PTHR33449">
    <property type="entry name" value="NUCLEOID-ASSOCIATED PROTEIN YBAB"/>
    <property type="match status" value="1"/>
</dbReference>
<dbReference type="InterPro" id="IPR036894">
    <property type="entry name" value="YbaB-like_sf"/>
</dbReference>
<gene>
    <name evidence="2" type="ORF">A3B74_02445</name>
</gene>
<dbReference type="AlphaFoldDB" id="A0A1G2AUA5"/>
<dbReference type="Gene3D" id="3.30.1310.10">
    <property type="entry name" value="Nucleoid-associated protein YbaB-like domain"/>
    <property type="match status" value="1"/>
</dbReference>
<dbReference type="PANTHER" id="PTHR33449:SF1">
    <property type="entry name" value="NUCLEOID-ASSOCIATED PROTEIN YBAB"/>
    <property type="match status" value="1"/>
</dbReference>
<dbReference type="Proteomes" id="UP000177165">
    <property type="component" value="Unassembled WGS sequence"/>
</dbReference>
<dbReference type="GO" id="GO:0005829">
    <property type="term" value="C:cytosol"/>
    <property type="evidence" value="ECO:0007669"/>
    <property type="project" value="TreeGrafter"/>
</dbReference>
<reference evidence="2 3" key="1">
    <citation type="journal article" date="2016" name="Nat. Commun.">
        <title>Thousands of microbial genomes shed light on interconnected biogeochemical processes in an aquifer system.</title>
        <authorList>
            <person name="Anantharaman K."/>
            <person name="Brown C.T."/>
            <person name="Hug L.A."/>
            <person name="Sharon I."/>
            <person name="Castelle C.J."/>
            <person name="Probst A.J."/>
            <person name="Thomas B.C."/>
            <person name="Singh A."/>
            <person name="Wilkins M.J."/>
            <person name="Karaoz U."/>
            <person name="Brodie E.L."/>
            <person name="Williams K.H."/>
            <person name="Hubbard S.S."/>
            <person name="Banfield J.F."/>
        </authorList>
    </citation>
    <scope>NUCLEOTIDE SEQUENCE [LARGE SCALE GENOMIC DNA]</scope>
</reference>
<dbReference type="PIRSF" id="PIRSF004555">
    <property type="entry name" value="UCP004555"/>
    <property type="match status" value="1"/>
</dbReference>
<proteinExistence type="predicted"/>
<sequence>MFQKLKQFKDLRSQAKTLQKKLSAETVHHSTAGEKVHVIMDGNQQLLSVEIDPSLLSADQQQKVQNALKDAVNGAMKKVQSIMARKMQKGEIEIPDLRSLKK</sequence>
<accession>A0A1G2AUA5</accession>
<evidence type="ECO:0000256" key="1">
    <source>
        <dbReference type="ARBA" id="ARBA00023125"/>
    </source>
</evidence>
<evidence type="ECO:0000313" key="3">
    <source>
        <dbReference type="Proteomes" id="UP000177165"/>
    </source>
</evidence>
<dbReference type="EMBL" id="MHKB01000008">
    <property type="protein sequence ID" value="OGY79610.1"/>
    <property type="molecule type" value="Genomic_DNA"/>
</dbReference>
<keyword evidence="1" id="KW-0238">DNA-binding</keyword>
<evidence type="ECO:0000313" key="2">
    <source>
        <dbReference type="EMBL" id="OGY79610.1"/>
    </source>
</evidence>